<dbReference type="PANTHER" id="PTHR19443:SF54">
    <property type="entry name" value="PHOSPHOTRANSFERASE"/>
    <property type="match status" value="1"/>
</dbReference>
<evidence type="ECO:0000259" key="13">
    <source>
        <dbReference type="Pfam" id="PF00349"/>
    </source>
</evidence>
<dbReference type="InterPro" id="IPR043129">
    <property type="entry name" value="ATPase_NBD"/>
</dbReference>
<gene>
    <name evidence="15" type="primary">Hex-t2</name>
    <name evidence="15" type="ORF">TNCT_39121</name>
</gene>
<evidence type="ECO:0000256" key="6">
    <source>
        <dbReference type="ARBA" id="ARBA00022777"/>
    </source>
</evidence>
<dbReference type="AlphaFoldDB" id="A0A8X6HTX0"/>
<dbReference type="OrthoDB" id="6492395at2759"/>
<evidence type="ECO:0000313" key="16">
    <source>
        <dbReference type="Proteomes" id="UP000887116"/>
    </source>
</evidence>
<dbReference type="GO" id="GO:0006006">
    <property type="term" value="P:glucose metabolic process"/>
    <property type="evidence" value="ECO:0007669"/>
    <property type="project" value="TreeGrafter"/>
</dbReference>
<dbReference type="GO" id="GO:0006096">
    <property type="term" value="P:glycolytic process"/>
    <property type="evidence" value="ECO:0007669"/>
    <property type="project" value="UniProtKB-KW"/>
</dbReference>
<accession>A0A8X6HTX0</accession>
<comment type="catalytic activity">
    <reaction evidence="10">
        <text>D-fructose + ATP = D-fructose 6-phosphate + ADP + H(+)</text>
        <dbReference type="Rhea" id="RHEA:16125"/>
        <dbReference type="ChEBI" id="CHEBI:15378"/>
        <dbReference type="ChEBI" id="CHEBI:30616"/>
        <dbReference type="ChEBI" id="CHEBI:37721"/>
        <dbReference type="ChEBI" id="CHEBI:61527"/>
        <dbReference type="ChEBI" id="CHEBI:456216"/>
        <dbReference type="EC" id="2.7.1.1"/>
    </reaction>
    <physiologicalReaction direction="left-to-right" evidence="10">
        <dbReference type="Rhea" id="RHEA:16126"/>
    </physiologicalReaction>
</comment>
<dbReference type="EC" id="2.7.1.-" evidence="12"/>
<reference evidence="15" key="1">
    <citation type="submission" date="2020-07" db="EMBL/GenBank/DDBJ databases">
        <title>Multicomponent nature underlies the extraordinary mechanical properties of spider dragline silk.</title>
        <authorList>
            <person name="Kono N."/>
            <person name="Nakamura H."/>
            <person name="Mori M."/>
            <person name="Yoshida Y."/>
            <person name="Ohtoshi R."/>
            <person name="Malay A.D."/>
            <person name="Moran D.A.P."/>
            <person name="Tomita M."/>
            <person name="Numata K."/>
            <person name="Arakawa K."/>
        </authorList>
    </citation>
    <scope>NUCLEOTIDE SEQUENCE</scope>
</reference>
<keyword evidence="6 12" id="KW-0418">Kinase</keyword>
<evidence type="ECO:0000256" key="11">
    <source>
        <dbReference type="ARBA" id="ARBA00048160"/>
    </source>
</evidence>
<dbReference type="PROSITE" id="PS51748">
    <property type="entry name" value="HEXOKINASE_2"/>
    <property type="match status" value="1"/>
</dbReference>
<evidence type="ECO:0000313" key="15">
    <source>
        <dbReference type="EMBL" id="GFR30106.1"/>
    </source>
</evidence>
<dbReference type="InterPro" id="IPR001312">
    <property type="entry name" value="Hexokinase"/>
</dbReference>
<sequence>MTRNIIFKNVGEDLTFKILPDSKAEKVKLLTDPYLLPDSIIKRVIETFESELELGLEKNPNTQSSLQMANTFVPKLLSGNEKGAFLALDLGGTNFRVILLTFQQDGKVDCFVQYYTVPEPLRLGEGELLFDFLAECMHDFLGKKGLLGKKLPLGFCFSFPMIQTGIDEGILVTWTKSFNCKNVVGKEVVQMLKHSFSKKEGVNVDVVAIVNDATGTMMMGSYIDKRTAIGMILGTGCNAAYFEKVERIEKWEGKHPGIDEVIIDIEWGAFGDNGVLDFMKTEIDKDVDEASLLVNSFTFEKLFAGKYIGDIVRRVLLLLIEKNVLSKSDLETWTFTAADVSNTLEESNLEKILENLKSKGFLKATLEDADIVHYVCTAISARGALLVSICLSSLLRRMDKEYATIAIDGSLFKHHPRYETYMRKFIATLAPNQKFELILAEDGSGKGAGLVAAVVTSLDTSLLHS</sequence>
<dbReference type="GO" id="GO:0001678">
    <property type="term" value="P:intracellular glucose homeostasis"/>
    <property type="evidence" value="ECO:0007669"/>
    <property type="project" value="InterPro"/>
</dbReference>
<dbReference type="GO" id="GO:0005536">
    <property type="term" value="F:D-glucose binding"/>
    <property type="evidence" value="ECO:0007669"/>
    <property type="project" value="InterPro"/>
</dbReference>
<evidence type="ECO:0000256" key="4">
    <source>
        <dbReference type="ARBA" id="ARBA00022679"/>
    </source>
</evidence>
<feature type="domain" description="Hexokinase C-terminal" evidence="14">
    <location>
        <begin position="229"/>
        <end position="454"/>
    </location>
</feature>
<protein>
    <recommendedName>
        <fullName evidence="12">Phosphotransferase</fullName>
        <ecNumber evidence="12">2.7.1.-</ecNumber>
    </recommendedName>
</protein>
<dbReference type="GO" id="GO:0004340">
    <property type="term" value="F:glucokinase activity"/>
    <property type="evidence" value="ECO:0007669"/>
    <property type="project" value="TreeGrafter"/>
</dbReference>
<dbReference type="SUPFAM" id="SSF53067">
    <property type="entry name" value="Actin-like ATPase domain"/>
    <property type="match status" value="2"/>
</dbReference>
<comment type="catalytic activity">
    <reaction evidence="9">
        <text>a D-hexose + ATP = a D-hexose 6-phosphate + ADP + H(+)</text>
        <dbReference type="Rhea" id="RHEA:22740"/>
        <dbReference type="ChEBI" id="CHEBI:4194"/>
        <dbReference type="ChEBI" id="CHEBI:15378"/>
        <dbReference type="ChEBI" id="CHEBI:30616"/>
        <dbReference type="ChEBI" id="CHEBI:229467"/>
        <dbReference type="ChEBI" id="CHEBI:456216"/>
        <dbReference type="EC" id="2.7.1.1"/>
    </reaction>
    <physiologicalReaction direction="left-to-right" evidence="9">
        <dbReference type="Rhea" id="RHEA:22741"/>
    </physiologicalReaction>
</comment>
<evidence type="ECO:0000256" key="3">
    <source>
        <dbReference type="ARBA" id="ARBA00009225"/>
    </source>
</evidence>
<feature type="domain" description="Hexokinase N-terminal" evidence="13">
    <location>
        <begin position="30"/>
        <end position="222"/>
    </location>
</feature>
<dbReference type="PRINTS" id="PR00475">
    <property type="entry name" value="HEXOKINASE"/>
</dbReference>
<evidence type="ECO:0000256" key="2">
    <source>
        <dbReference type="ARBA" id="ARBA00005028"/>
    </source>
</evidence>
<dbReference type="InterPro" id="IPR022672">
    <property type="entry name" value="Hexokinase_N"/>
</dbReference>
<dbReference type="GO" id="GO:0005739">
    <property type="term" value="C:mitochondrion"/>
    <property type="evidence" value="ECO:0007669"/>
    <property type="project" value="TreeGrafter"/>
</dbReference>
<dbReference type="Pfam" id="PF03727">
    <property type="entry name" value="Hexokinase_2"/>
    <property type="match status" value="1"/>
</dbReference>
<dbReference type="FunFam" id="3.30.420.40:FF:000805">
    <property type="entry name" value="Hexokinase-2"/>
    <property type="match status" value="1"/>
</dbReference>
<name>A0A8X6HTX0_TRICU</name>
<dbReference type="Gene3D" id="3.30.420.40">
    <property type="match status" value="1"/>
</dbReference>
<keyword evidence="4 12" id="KW-0808">Transferase</keyword>
<dbReference type="GO" id="GO:0005524">
    <property type="term" value="F:ATP binding"/>
    <property type="evidence" value="ECO:0007669"/>
    <property type="project" value="UniProtKB-UniRule"/>
</dbReference>
<evidence type="ECO:0000256" key="9">
    <source>
        <dbReference type="ARBA" id="ARBA00044613"/>
    </source>
</evidence>
<dbReference type="Gene3D" id="3.40.367.20">
    <property type="match status" value="1"/>
</dbReference>
<proteinExistence type="inferred from homology"/>
<evidence type="ECO:0000259" key="14">
    <source>
        <dbReference type="Pfam" id="PF03727"/>
    </source>
</evidence>
<dbReference type="EMBL" id="BMAO01039247">
    <property type="protein sequence ID" value="GFR30106.1"/>
    <property type="molecule type" value="Genomic_DNA"/>
</dbReference>
<comment type="pathway">
    <text evidence="2">Carbohydrate metabolism; hexose metabolism.</text>
</comment>
<evidence type="ECO:0000256" key="5">
    <source>
        <dbReference type="ARBA" id="ARBA00022741"/>
    </source>
</evidence>
<evidence type="ECO:0000256" key="1">
    <source>
        <dbReference type="ARBA" id="ARBA00004888"/>
    </source>
</evidence>
<comment type="caution">
    <text evidence="15">The sequence shown here is derived from an EMBL/GenBank/DDBJ whole genome shotgun (WGS) entry which is preliminary data.</text>
</comment>
<comment type="similarity">
    <text evidence="3 12">Belongs to the hexokinase family.</text>
</comment>
<dbReference type="PANTHER" id="PTHR19443">
    <property type="entry name" value="HEXOKINASE"/>
    <property type="match status" value="1"/>
</dbReference>
<evidence type="ECO:0000256" key="7">
    <source>
        <dbReference type="ARBA" id="ARBA00022840"/>
    </source>
</evidence>
<dbReference type="GO" id="GO:0008865">
    <property type="term" value="F:fructokinase activity"/>
    <property type="evidence" value="ECO:0007669"/>
    <property type="project" value="TreeGrafter"/>
</dbReference>
<dbReference type="Pfam" id="PF00349">
    <property type="entry name" value="Hexokinase_1"/>
    <property type="match status" value="1"/>
</dbReference>
<comment type="pathway">
    <text evidence="1">Carbohydrate degradation; glycolysis; D-glyceraldehyde 3-phosphate and glycerone phosphate from D-glucose: step 1/4.</text>
</comment>
<comment type="catalytic activity">
    <reaction evidence="11">
        <text>D-glucose + ATP = D-glucose 6-phosphate + ADP + H(+)</text>
        <dbReference type="Rhea" id="RHEA:17825"/>
        <dbReference type="ChEBI" id="CHEBI:4167"/>
        <dbReference type="ChEBI" id="CHEBI:15378"/>
        <dbReference type="ChEBI" id="CHEBI:30616"/>
        <dbReference type="ChEBI" id="CHEBI:61548"/>
        <dbReference type="ChEBI" id="CHEBI:456216"/>
        <dbReference type="EC" id="2.7.1.1"/>
    </reaction>
    <physiologicalReaction direction="left-to-right" evidence="11">
        <dbReference type="Rhea" id="RHEA:17826"/>
    </physiologicalReaction>
</comment>
<evidence type="ECO:0000256" key="12">
    <source>
        <dbReference type="RuleBase" id="RU362007"/>
    </source>
</evidence>
<organism evidence="15 16">
    <name type="scientific">Trichonephila clavata</name>
    <name type="common">Joro spider</name>
    <name type="synonym">Nephila clavata</name>
    <dbReference type="NCBI Taxonomy" id="2740835"/>
    <lineage>
        <taxon>Eukaryota</taxon>
        <taxon>Metazoa</taxon>
        <taxon>Ecdysozoa</taxon>
        <taxon>Arthropoda</taxon>
        <taxon>Chelicerata</taxon>
        <taxon>Arachnida</taxon>
        <taxon>Araneae</taxon>
        <taxon>Araneomorphae</taxon>
        <taxon>Entelegynae</taxon>
        <taxon>Araneoidea</taxon>
        <taxon>Nephilidae</taxon>
        <taxon>Trichonephila</taxon>
    </lineage>
</organism>
<keyword evidence="8 12" id="KW-0324">Glycolysis</keyword>
<dbReference type="Proteomes" id="UP000887116">
    <property type="component" value="Unassembled WGS sequence"/>
</dbReference>
<evidence type="ECO:0000256" key="10">
    <source>
        <dbReference type="ARBA" id="ARBA00047905"/>
    </source>
</evidence>
<keyword evidence="16" id="KW-1185">Reference proteome</keyword>
<evidence type="ECO:0000256" key="8">
    <source>
        <dbReference type="ARBA" id="ARBA00023152"/>
    </source>
</evidence>
<keyword evidence="7 12" id="KW-0067">ATP-binding</keyword>
<dbReference type="InterPro" id="IPR022673">
    <property type="entry name" value="Hexokinase_C"/>
</dbReference>
<dbReference type="GO" id="GO:0005829">
    <property type="term" value="C:cytosol"/>
    <property type="evidence" value="ECO:0007669"/>
    <property type="project" value="TreeGrafter"/>
</dbReference>
<keyword evidence="5 12" id="KW-0547">Nucleotide-binding</keyword>